<protein>
    <recommendedName>
        <fullName evidence="3">Carboxypeptidase regulatory-like domain-containing protein</fullName>
    </recommendedName>
</protein>
<dbReference type="KEGG" id="pry:Prubr_26430"/>
<sequence length="155" mass="16742">MNPAETPDDATLLAELRDMLWRADPVPARAIEAARNSFDWRTLDLELAQLTADSSLATADVRGEPARLLSYEAGSCSIDVEVGEIAGRLRILGQLVPPQAARLRVEQPVGSVEVTADEMGRFTVRDLPPGPTRFVVESADPAAPGTGVHTDWVRL</sequence>
<organism evidence="1 2">
    <name type="scientific">Polymorphospora rubra</name>
    <dbReference type="NCBI Taxonomy" id="338584"/>
    <lineage>
        <taxon>Bacteria</taxon>
        <taxon>Bacillati</taxon>
        <taxon>Actinomycetota</taxon>
        <taxon>Actinomycetes</taxon>
        <taxon>Micromonosporales</taxon>
        <taxon>Micromonosporaceae</taxon>
        <taxon>Polymorphospora</taxon>
    </lineage>
</organism>
<reference evidence="1" key="1">
    <citation type="submission" date="2020-08" db="EMBL/GenBank/DDBJ databases">
        <title>Whole genome shotgun sequence of Polymorphospora rubra NBRC 101157.</title>
        <authorList>
            <person name="Komaki H."/>
            <person name="Tamura T."/>
        </authorList>
    </citation>
    <scope>NUCLEOTIDE SEQUENCE</scope>
    <source>
        <strain evidence="1">NBRC 101157</strain>
    </source>
</reference>
<name>A0A810MX26_9ACTN</name>
<gene>
    <name evidence="1" type="ORF">Prubr_26430</name>
</gene>
<dbReference type="RefSeq" id="WP_212825187.1">
    <property type="nucleotide sequence ID" value="NZ_AP023359.1"/>
</dbReference>
<evidence type="ECO:0000313" key="1">
    <source>
        <dbReference type="EMBL" id="BCJ65622.1"/>
    </source>
</evidence>
<dbReference type="AlphaFoldDB" id="A0A810MX26"/>
<proteinExistence type="predicted"/>
<evidence type="ECO:0008006" key="3">
    <source>
        <dbReference type="Google" id="ProtNLM"/>
    </source>
</evidence>
<keyword evidence="2" id="KW-1185">Reference proteome</keyword>
<accession>A0A810MX26</accession>
<evidence type="ECO:0000313" key="2">
    <source>
        <dbReference type="Proteomes" id="UP000680866"/>
    </source>
</evidence>
<dbReference type="Proteomes" id="UP000680866">
    <property type="component" value="Chromosome"/>
</dbReference>
<dbReference type="EMBL" id="AP023359">
    <property type="protein sequence ID" value="BCJ65622.1"/>
    <property type="molecule type" value="Genomic_DNA"/>
</dbReference>